<dbReference type="EMBL" id="JBHUKY010000031">
    <property type="protein sequence ID" value="MFD2411717.1"/>
    <property type="molecule type" value="Genomic_DNA"/>
</dbReference>
<dbReference type="SUPFAM" id="SSF102405">
    <property type="entry name" value="MCP/YpsA-like"/>
    <property type="match status" value="1"/>
</dbReference>
<gene>
    <name evidence="1" type="ORF">ACFSX3_17655</name>
</gene>
<dbReference type="Proteomes" id="UP001597448">
    <property type="component" value="Unassembled WGS sequence"/>
</dbReference>
<reference evidence="2" key="1">
    <citation type="journal article" date="2019" name="Int. J. Syst. Evol. Microbiol.">
        <title>The Global Catalogue of Microorganisms (GCM) 10K type strain sequencing project: providing services to taxonomists for standard genome sequencing and annotation.</title>
        <authorList>
            <consortium name="The Broad Institute Genomics Platform"/>
            <consortium name="The Broad Institute Genome Sequencing Center for Infectious Disease"/>
            <person name="Wu L."/>
            <person name="Ma J."/>
        </authorList>
    </citation>
    <scope>NUCLEOTIDE SEQUENCE [LARGE SCALE GENOMIC DNA]</scope>
    <source>
        <strain evidence="2">CCM 8725</strain>
    </source>
</reference>
<protein>
    <submittedName>
        <fullName evidence="1">LOG family protein</fullName>
    </submittedName>
</protein>
<dbReference type="RefSeq" id="WP_209989339.1">
    <property type="nucleotide sequence ID" value="NZ_JBHUKY010000031.1"/>
</dbReference>
<proteinExistence type="predicted"/>
<accession>A0ABW5FCJ9</accession>
<comment type="caution">
    <text evidence="1">The sequence shown here is derived from an EMBL/GenBank/DDBJ whole genome shotgun (WGS) entry which is preliminary data.</text>
</comment>
<keyword evidence="2" id="KW-1185">Reference proteome</keyword>
<evidence type="ECO:0000313" key="1">
    <source>
        <dbReference type="EMBL" id="MFD2411717.1"/>
    </source>
</evidence>
<name>A0ABW5FCJ9_9BACL</name>
<sequence>MNDFAEGLIALPGGSGTLEEIF</sequence>
<evidence type="ECO:0000313" key="2">
    <source>
        <dbReference type="Proteomes" id="UP001597448"/>
    </source>
</evidence>
<organism evidence="1 2">
    <name type="scientific">Paenibacillus rhizoplanae</name>
    <dbReference type="NCBI Taxonomy" id="1917181"/>
    <lineage>
        <taxon>Bacteria</taxon>
        <taxon>Bacillati</taxon>
        <taxon>Bacillota</taxon>
        <taxon>Bacilli</taxon>
        <taxon>Bacillales</taxon>
        <taxon>Paenibacillaceae</taxon>
        <taxon>Paenibacillus</taxon>
    </lineage>
</organism>